<dbReference type="EMBL" id="ML736206">
    <property type="protein sequence ID" value="KAE8378540.1"/>
    <property type="molecule type" value="Genomic_DNA"/>
</dbReference>
<keyword evidence="2" id="KW-1185">Reference proteome</keyword>
<proteinExistence type="predicted"/>
<name>A0A5N7B9X4_9EURO</name>
<evidence type="ECO:0000313" key="1">
    <source>
        <dbReference type="EMBL" id="KAE8378540.1"/>
    </source>
</evidence>
<accession>A0A5N7B9X4</accession>
<reference evidence="1 2" key="1">
    <citation type="submission" date="2019-04" db="EMBL/GenBank/DDBJ databases">
        <title>Friends and foes A comparative genomics studyof 23 Aspergillus species from section Flavi.</title>
        <authorList>
            <consortium name="DOE Joint Genome Institute"/>
            <person name="Kjaerbolling I."/>
            <person name="Vesth T."/>
            <person name="Frisvad J.C."/>
            <person name="Nybo J.L."/>
            <person name="Theobald S."/>
            <person name="Kildgaard S."/>
            <person name="Isbrandt T."/>
            <person name="Kuo A."/>
            <person name="Sato A."/>
            <person name="Lyhne E.K."/>
            <person name="Kogle M.E."/>
            <person name="Wiebenga A."/>
            <person name="Kun R.S."/>
            <person name="Lubbers R.J."/>
            <person name="Makela M.R."/>
            <person name="Barry K."/>
            <person name="Chovatia M."/>
            <person name="Clum A."/>
            <person name="Daum C."/>
            <person name="Haridas S."/>
            <person name="He G."/>
            <person name="LaButti K."/>
            <person name="Lipzen A."/>
            <person name="Mondo S."/>
            <person name="Riley R."/>
            <person name="Salamov A."/>
            <person name="Simmons B.A."/>
            <person name="Magnuson J.K."/>
            <person name="Henrissat B."/>
            <person name="Mortensen U.H."/>
            <person name="Larsen T.O."/>
            <person name="Devries R.P."/>
            <person name="Grigoriev I.V."/>
            <person name="Machida M."/>
            <person name="Baker S.E."/>
            <person name="Andersen M.R."/>
        </authorList>
    </citation>
    <scope>NUCLEOTIDE SEQUENCE [LARGE SCALE GENOMIC DNA]</scope>
    <source>
        <strain evidence="1 2">IBT 29228</strain>
    </source>
</reference>
<protein>
    <submittedName>
        <fullName evidence="1">Uncharacterized protein</fullName>
    </submittedName>
</protein>
<evidence type="ECO:0000313" key="2">
    <source>
        <dbReference type="Proteomes" id="UP000326198"/>
    </source>
</evidence>
<dbReference type="Proteomes" id="UP000326198">
    <property type="component" value="Unassembled WGS sequence"/>
</dbReference>
<sequence length="82" mass="9172">MLPRLSLRSRCPLGRIGDLVFVRELLIPTYYSLKYLLVSWILGSFASGYLSLSPPPLSGYIPPVAHTPRVPECRDGFCFTTV</sequence>
<gene>
    <name evidence="1" type="ORF">BDV26DRAFT_261333</name>
</gene>
<organism evidence="1 2">
    <name type="scientific">Aspergillus bertholletiae</name>
    <dbReference type="NCBI Taxonomy" id="1226010"/>
    <lineage>
        <taxon>Eukaryota</taxon>
        <taxon>Fungi</taxon>
        <taxon>Dikarya</taxon>
        <taxon>Ascomycota</taxon>
        <taxon>Pezizomycotina</taxon>
        <taxon>Eurotiomycetes</taxon>
        <taxon>Eurotiomycetidae</taxon>
        <taxon>Eurotiales</taxon>
        <taxon>Aspergillaceae</taxon>
        <taxon>Aspergillus</taxon>
        <taxon>Aspergillus subgen. Circumdati</taxon>
    </lineage>
</organism>
<dbReference type="AlphaFoldDB" id="A0A5N7B9X4"/>